<gene>
    <name evidence="1" type="ORF">SAMN05660493_01297</name>
</gene>
<organism evidence="1 2">
    <name type="scientific">Epilithonimonas bovis DSM 19482</name>
    <dbReference type="NCBI Taxonomy" id="1121284"/>
    <lineage>
        <taxon>Bacteria</taxon>
        <taxon>Pseudomonadati</taxon>
        <taxon>Bacteroidota</taxon>
        <taxon>Flavobacteriia</taxon>
        <taxon>Flavobacteriales</taxon>
        <taxon>Weeksellaceae</taxon>
        <taxon>Chryseobacterium group</taxon>
        <taxon>Epilithonimonas</taxon>
    </lineage>
</organism>
<dbReference type="AlphaFoldDB" id="A0A1U7PXW3"/>
<proteinExistence type="predicted"/>
<reference evidence="2" key="1">
    <citation type="submission" date="2016-10" db="EMBL/GenBank/DDBJ databases">
        <authorList>
            <person name="Varghese N."/>
            <person name="Submissions S."/>
        </authorList>
    </citation>
    <scope>NUCLEOTIDE SEQUENCE [LARGE SCALE GENOMIC DNA]</scope>
    <source>
        <strain evidence="2">DSM 19482</strain>
    </source>
</reference>
<dbReference type="Proteomes" id="UP000187261">
    <property type="component" value="Unassembled WGS sequence"/>
</dbReference>
<protein>
    <recommendedName>
        <fullName evidence="3">DUF1800 domain-containing protein</fullName>
    </recommendedName>
</protein>
<evidence type="ECO:0008006" key="3">
    <source>
        <dbReference type="Google" id="ProtNLM"/>
    </source>
</evidence>
<accession>A0A1U7PXW3</accession>
<evidence type="ECO:0000313" key="1">
    <source>
        <dbReference type="EMBL" id="SIT96608.1"/>
    </source>
</evidence>
<dbReference type="InterPro" id="IPR014917">
    <property type="entry name" value="DUF1800"/>
</dbReference>
<name>A0A1U7PXW3_9FLAO</name>
<dbReference type="EMBL" id="FTPU01000011">
    <property type="protein sequence ID" value="SIT96608.1"/>
    <property type="molecule type" value="Genomic_DNA"/>
</dbReference>
<dbReference type="RefSeq" id="WP_245799229.1">
    <property type="nucleotide sequence ID" value="NZ_FTPU01000011.1"/>
</dbReference>
<sequence>MTAGIRFVMFNYAVTINSNCHNLYLMNNFLKNKHLISRAGFGIHHNDIEKYKNRSPKDFYKEISNTGDYHILQTDIAGLSPEEYQELAKAVDKKPVNLFNKNYNNAVKKSWHEEMIKSPSQLQEKMALFWHGHFATRIQQALFNKEIIEIFRKNALGNFRDLVFAVSKSAAMLNFLNNQQNKKANPNENFARELMELFTLGRGQYTEKDIRESARAFTGWSYNGLGEFTDNKKQHDTGEKEFLGKTDNFDGADIINIILEKPACAEFITGKIYQFYVNEDPDEKLIKSLSQKFYQSNYDIMALMDEIFLSDWFYSEKNIGAKVKSPVELIVGIRRILPMDLQNRDIVYNFEKLLGQELLQPPNVAGWPSGAAWIDASTLLLRMKIPAVIAGYKTLDIEPKANDDVNMGKSDQNIVVNKKQNTITIHWESMAKILDQDLFNLLLANPDKSLEKLIAQFNTEKSKKHLMISIMSTPDYQLC</sequence>
<keyword evidence="2" id="KW-1185">Reference proteome</keyword>
<evidence type="ECO:0000313" key="2">
    <source>
        <dbReference type="Proteomes" id="UP000187261"/>
    </source>
</evidence>
<dbReference type="STRING" id="1121284.SAMN05660493_01297"/>
<dbReference type="Pfam" id="PF08811">
    <property type="entry name" value="DUF1800"/>
    <property type="match status" value="1"/>
</dbReference>